<evidence type="ECO:0000256" key="7">
    <source>
        <dbReference type="SAM" id="Phobius"/>
    </source>
</evidence>
<dbReference type="Proteomes" id="UP000334990">
    <property type="component" value="Unassembled WGS sequence"/>
</dbReference>
<evidence type="ECO:0000256" key="1">
    <source>
        <dbReference type="ARBA" id="ARBA00004651"/>
    </source>
</evidence>
<keyword evidence="2" id="KW-1003">Cell membrane</keyword>
<evidence type="ECO:0000313" key="9">
    <source>
        <dbReference type="EMBL" id="GES05111.1"/>
    </source>
</evidence>
<dbReference type="EMBL" id="BLAD01000093">
    <property type="protein sequence ID" value="GES05111.1"/>
    <property type="molecule type" value="Genomic_DNA"/>
</dbReference>
<dbReference type="InterPro" id="IPR038766">
    <property type="entry name" value="Membrane_comp_ABC_pdt"/>
</dbReference>
<evidence type="ECO:0000313" key="10">
    <source>
        <dbReference type="Proteomes" id="UP000334990"/>
    </source>
</evidence>
<protein>
    <submittedName>
        <fullName evidence="9">Membrane protein</fullName>
    </submittedName>
</protein>
<keyword evidence="5 7" id="KW-0472">Membrane</keyword>
<name>A0A5M3WDF1_9ACTN</name>
<keyword evidence="3 7" id="KW-0812">Transmembrane</keyword>
<feature type="transmembrane region" description="Helical" evidence="7">
    <location>
        <begin position="327"/>
        <end position="349"/>
    </location>
</feature>
<feature type="transmembrane region" description="Helical" evidence="7">
    <location>
        <begin position="743"/>
        <end position="764"/>
    </location>
</feature>
<feature type="transmembrane region" description="Helical" evidence="7">
    <location>
        <begin position="451"/>
        <end position="478"/>
    </location>
</feature>
<keyword evidence="4 7" id="KW-1133">Transmembrane helix</keyword>
<proteinExistence type="predicted"/>
<feature type="transmembrane region" description="Helical" evidence="7">
    <location>
        <begin position="401"/>
        <end position="422"/>
    </location>
</feature>
<comment type="caution">
    <text evidence="9">The sequence shown here is derived from an EMBL/GenBank/DDBJ whole genome shotgun (WGS) entry which is preliminary data.</text>
</comment>
<feature type="transmembrane region" description="Helical" evidence="7">
    <location>
        <begin position="776"/>
        <end position="799"/>
    </location>
</feature>
<feature type="transmembrane region" description="Helical" evidence="7">
    <location>
        <begin position="370"/>
        <end position="389"/>
    </location>
</feature>
<dbReference type="OrthoDB" id="3654456at2"/>
<accession>A0A5M3WDF1</accession>
<evidence type="ECO:0000259" key="8">
    <source>
        <dbReference type="Pfam" id="PF02687"/>
    </source>
</evidence>
<feature type="region of interest" description="Disordered" evidence="6">
    <location>
        <begin position="1"/>
        <end position="26"/>
    </location>
</feature>
<dbReference type="InterPro" id="IPR003838">
    <property type="entry name" value="ABC3_permease_C"/>
</dbReference>
<evidence type="ECO:0000256" key="2">
    <source>
        <dbReference type="ARBA" id="ARBA00022475"/>
    </source>
</evidence>
<keyword evidence="10" id="KW-1185">Reference proteome</keyword>
<evidence type="ECO:0000256" key="5">
    <source>
        <dbReference type="ARBA" id="ARBA00023136"/>
    </source>
</evidence>
<gene>
    <name evidence="9" type="ORF">Acor_71790</name>
</gene>
<feature type="transmembrane region" description="Helical" evidence="7">
    <location>
        <begin position="687"/>
        <end position="705"/>
    </location>
</feature>
<feature type="domain" description="ABC3 transporter permease C-terminal" evidence="8">
    <location>
        <begin position="691"/>
        <end position="796"/>
    </location>
</feature>
<dbReference type="AlphaFoldDB" id="A0A5M3WDF1"/>
<evidence type="ECO:0000256" key="3">
    <source>
        <dbReference type="ARBA" id="ARBA00022692"/>
    </source>
</evidence>
<dbReference type="Pfam" id="PF02687">
    <property type="entry name" value="FtsX"/>
    <property type="match status" value="2"/>
</dbReference>
<dbReference type="GO" id="GO:0005886">
    <property type="term" value="C:plasma membrane"/>
    <property type="evidence" value="ECO:0007669"/>
    <property type="project" value="UniProtKB-SubCell"/>
</dbReference>
<reference evidence="9 10" key="1">
    <citation type="submission" date="2019-10" db="EMBL/GenBank/DDBJ databases">
        <title>Whole genome shotgun sequence of Acrocarpospora corrugata NBRC 13972.</title>
        <authorList>
            <person name="Ichikawa N."/>
            <person name="Kimura A."/>
            <person name="Kitahashi Y."/>
            <person name="Komaki H."/>
            <person name="Oguchi A."/>
        </authorList>
    </citation>
    <scope>NUCLEOTIDE SEQUENCE [LARGE SCALE GENOMIC DNA]</scope>
    <source>
        <strain evidence="9 10">NBRC 13972</strain>
    </source>
</reference>
<sequence length="810" mass="84023">MTGPESLGDTDEPGIGPKNLGGADELGRGLTAPGRVGVRRWFADLALGGRLALSGGRESWTRTTLTAVGVGLGVALLLLSAAVPNILASRTERISARDDLRLSQSEIKPGDRTLLVSDFDTTYHDRGIRGRVLRAEGPAAPRPPGVAKLPGSGELVVSPELGKLLAAPEGALLRERLGGTIVGTIGDQGLGGPLEYAFYLGSDTITAGDGGARRIDGFGSQYEREGFDPVLLILIVIIFVVLLLPVAVFIGAAVRFGGDRRDRRLAALRLVGADGAMTRRIAAGETLLGTLLGLGVGAVVFLAGRQLVELFTISDMTVFAADVQPTLGLALLIALTVPAAAVAVTLLALRRVVIEPLGVVRHAGATRRRLWWRLAPSALGLALLTPLIGGVSQTGPAANEYQVAGGVVLLLLGVAALLPWLVEAVVARLRGGAVPWQLATRRLQLSSGTSARVVSGIAVASAGAIALQMVFAGIGAGYTTSTGQDPNRADLQFSLRNPAGHAASEAIAARFRDTAGVRSVTSYTTVYATGTTTPAGPDVPPAAGTVLIAGCAALLELADLGRCADGDVFVRQPSGEPGEWPGPGEEVLFGDSEDPDARRWTVPATAPTVAVRPDPMGNMPAILATPGALPAGDLRAGRTEIYVGLDPARPDAIEYARNTAAGISTSMSIYQLTDRQESTRFTTIRRGLYLGAILTMLLIGASILVSTLEQLRDRKRLLAILVAFGARRSTLSWSVLFQTAVPVGLGLALAVGTGIGLGAVLMAMVNRPVRVDWGSIGLIGAVAAGVVVLVTALSLPALWRMMRPDGLRTE</sequence>
<feature type="domain" description="ABC3 transporter permease C-terminal" evidence="8">
    <location>
        <begin position="237"/>
        <end position="352"/>
    </location>
</feature>
<evidence type="ECO:0000256" key="6">
    <source>
        <dbReference type="SAM" id="MobiDB-lite"/>
    </source>
</evidence>
<organism evidence="9 10">
    <name type="scientific">Acrocarpospora corrugata</name>
    <dbReference type="NCBI Taxonomy" id="35763"/>
    <lineage>
        <taxon>Bacteria</taxon>
        <taxon>Bacillati</taxon>
        <taxon>Actinomycetota</taxon>
        <taxon>Actinomycetes</taxon>
        <taxon>Streptosporangiales</taxon>
        <taxon>Streptosporangiaceae</taxon>
        <taxon>Acrocarpospora</taxon>
    </lineage>
</organism>
<dbReference type="RefSeq" id="WP_155341149.1">
    <property type="nucleotide sequence ID" value="NZ_BAAABN010000040.1"/>
</dbReference>
<dbReference type="PANTHER" id="PTHR30287">
    <property type="entry name" value="MEMBRANE COMPONENT OF PREDICTED ABC SUPERFAMILY METABOLITE UPTAKE TRANSPORTER"/>
    <property type="match status" value="1"/>
</dbReference>
<feature type="transmembrane region" description="Helical" evidence="7">
    <location>
        <begin position="287"/>
        <end position="307"/>
    </location>
</feature>
<dbReference type="PANTHER" id="PTHR30287:SF2">
    <property type="entry name" value="BLL1001 PROTEIN"/>
    <property type="match status" value="1"/>
</dbReference>
<evidence type="ECO:0000256" key="4">
    <source>
        <dbReference type="ARBA" id="ARBA00022989"/>
    </source>
</evidence>
<comment type="subcellular location">
    <subcellularLocation>
        <location evidence="1">Cell membrane</location>
        <topology evidence="1">Multi-pass membrane protein</topology>
    </subcellularLocation>
</comment>
<feature type="transmembrane region" description="Helical" evidence="7">
    <location>
        <begin position="230"/>
        <end position="254"/>
    </location>
</feature>